<evidence type="ECO:0000259" key="3">
    <source>
        <dbReference type="Pfam" id="PF05239"/>
    </source>
</evidence>
<gene>
    <name evidence="4" type="ORF">SMD27_22115</name>
</gene>
<dbReference type="SUPFAM" id="SSF50346">
    <property type="entry name" value="PRC-barrel domain"/>
    <property type="match status" value="1"/>
</dbReference>
<protein>
    <submittedName>
        <fullName evidence="4">PRC-barrel domain-containing protein</fullName>
    </submittedName>
</protein>
<dbReference type="InterPro" id="IPR011033">
    <property type="entry name" value="PRC_barrel-like_sf"/>
</dbReference>
<feature type="region of interest" description="Disordered" evidence="1">
    <location>
        <begin position="25"/>
        <end position="67"/>
    </location>
</feature>
<dbReference type="Pfam" id="PF05239">
    <property type="entry name" value="PRC"/>
    <property type="match status" value="1"/>
</dbReference>
<dbReference type="Proteomes" id="UP001279642">
    <property type="component" value="Unassembled WGS sequence"/>
</dbReference>
<feature type="region of interest" description="Disordered" evidence="1">
    <location>
        <begin position="153"/>
        <end position="197"/>
    </location>
</feature>
<feature type="signal peptide" evidence="2">
    <location>
        <begin position="1"/>
        <end position="26"/>
    </location>
</feature>
<sequence length="197" mass="19920">MLKRFLLTTAVLSVAAMPVSIAPALAQDSNQPTTTSPAPAPAPTPSATPDASTSTTAEAPTPPPGDAIIAAESSGEIRADKLIGMKVYNADGKEVGKVKDVLFDRDGTAKGVVLSVGGVLGIGAKPVGLQWKEIDLQPERQAVKVNYSKEQLEAAPSFKTQEAQASEMNSANQSGQPSAAPSPSGTAPAPSGSGSSQ</sequence>
<proteinExistence type="predicted"/>
<evidence type="ECO:0000313" key="5">
    <source>
        <dbReference type="Proteomes" id="UP001279642"/>
    </source>
</evidence>
<dbReference type="PANTHER" id="PTHR36505">
    <property type="entry name" value="BLR1072 PROTEIN"/>
    <property type="match status" value="1"/>
</dbReference>
<feature type="chain" id="PRO_5046275470" evidence="2">
    <location>
        <begin position="27"/>
        <end position="197"/>
    </location>
</feature>
<feature type="compositionally biased region" description="Low complexity" evidence="1">
    <location>
        <begin position="170"/>
        <end position="197"/>
    </location>
</feature>
<keyword evidence="5" id="KW-1185">Reference proteome</keyword>
<dbReference type="PANTHER" id="PTHR36505:SF1">
    <property type="entry name" value="BLR1072 PROTEIN"/>
    <property type="match status" value="1"/>
</dbReference>
<evidence type="ECO:0000256" key="2">
    <source>
        <dbReference type="SAM" id="SignalP"/>
    </source>
</evidence>
<organism evidence="4 5">
    <name type="scientific">Dongia soli</name>
    <dbReference type="NCBI Taxonomy" id="600628"/>
    <lineage>
        <taxon>Bacteria</taxon>
        <taxon>Pseudomonadati</taxon>
        <taxon>Pseudomonadota</taxon>
        <taxon>Alphaproteobacteria</taxon>
        <taxon>Rhodospirillales</taxon>
        <taxon>Dongiaceae</taxon>
        <taxon>Dongia</taxon>
    </lineage>
</organism>
<evidence type="ECO:0000313" key="4">
    <source>
        <dbReference type="EMBL" id="MDY0885551.1"/>
    </source>
</evidence>
<dbReference type="EMBL" id="JAXCLW010000011">
    <property type="protein sequence ID" value="MDY0885551.1"/>
    <property type="molecule type" value="Genomic_DNA"/>
</dbReference>
<name>A0ABU5EH40_9PROT</name>
<keyword evidence="2" id="KW-0732">Signal</keyword>
<reference evidence="4 5" key="1">
    <citation type="journal article" date="2016" name="Antonie Van Leeuwenhoek">
        <title>Dongia soli sp. nov., isolated from soil from Dokdo, Korea.</title>
        <authorList>
            <person name="Kim D.U."/>
            <person name="Lee H."/>
            <person name="Kim H."/>
            <person name="Kim S.G."/>
            <person name="Ka J.O."/>
        </authorList>
    </citation>
    <scope>NUCLEOTIDE SEQUENCE [LARGE SCALE GENOMIC DNA]</scope>
    <source>
        <strain evidence="4 5">D78</strain>
    </source>
</reference>
<dbReference type="RefSeq" id="WP_320510626.1">
    <property type="nucleotide sequence ID" value="NZ_JAXCLW010000011.1"/>
</dbReference>
<accession>A0ABU5EH40</accession>
<feature type="domain" description="PRC-barrel" evidence="3">
    <location>
        <begin position="75"/>
        <end position="151"/>
    </location>
</feature>
<feature type="compositionally biased region" description="Polar residues" evidence="1">
    <location>
        <begin position="158"/>
        <end position="169"/>
    </location>
</feature>
<dbReference type="InterPro" id="IPR027275">
    <property type="entry name" value="PRC-brl_dom"/>
</dbReference>
<feature type="compositionally biased region" description="Low complexity" evidence="1">
    <location>
        <begin position="47"/>
        <end position="59"/>
    </location>
</feature>
<comment type="caution">
    <text evidence="4">The sequence shown here is derived from an EMBL/GenBank/DDBJ whole genome shotgun (WGS) entry which is preliminary data.</text>
</comment>
<evidence type="ECO:0000256" key="1">
    <source>
        <dbReference type="SAM" id="MobiDB-lite"/>
    </source>
</evidence>
<dbReference type="Gene3D" id="2.30.30.240">
    <property type="entry name" value="PRC-barrel domain"/>
    <property type="match status" value="1"/>
</dbReference>